<dbReference type="InterPro" id="IPR011032">
    <property type="entry name" value="GroES-like_sf"/>
</dbReference>
<dbReference type="InterPro" id="IPR002328">
    <property type="entry name" value="ADH_Zn_CS"/>
</dbReference>
<dbReference type="SUPFAM" id="SSF51735">
    <property type="entry name" value="NAD(P)-binding Rossmann-fold domains"/>
    <property type="match status" value="1"/>
</dbReference>
<accession>A0ABW4AJ39</accession>
<keyword evidence="4" id="KW-0560">Oxidoreductase</keyword>
<evidence type="ECO:0000256" key="1">
    <source>
        <dbReference type="ARBA" id="ARBA00001947"/>
    </source>
</evidence>
<dbReference type="Gene3D" id="3.40.50.720">
    <property type="entry name" value="NAD(P)-binding Rossmann-like Domain"/>
    <property type="match status" value="1"/>
</dbReference>
<dbReference type="PANTHER" id="PTHR42813">
    <property type="entry name" value="ZINC-TYPE ALCOHOL DEHYDROGENASE-LIKE"/>
    <property type="match status" value="1"/>
</dbReference>
<dbReference type="SUPFAM" id="SSF50129">
    <property type="entry name" value="GroES-like"/>
    <property type="match status" value="1"/>
</dbReference>
<dbReference type="InterPro" id="IPR036291">
    <property type="entry name" value="NAD(P)-bd_dom_sf"/>
</dbReference>
<dbReference type="InterPro" id="IPR013154">
    <property type="entry name" value="ADH-like_N"/>
</dbReference>
<organism evidence="7 8">
    <name type="scientific">Actinoplanes sichuanensis</name>
    <dbReference type="NCBI Taxonomy" id="512349"/>
    <lineage>
        <taxon>Bacteria</taxon>
        <taxon>Bacillati</taxon>
        <taxon>Actinomycetota</taxon>
        <taxon>Actinomycetes</taxon>
        <taxon>Micromonosporales</taxon>
        <taxon>Micromonosporaceae</taxon>
        <taxon>Actinoplanes</taxon>
    </lineage>
</organism>
<keyword evidence="2 5" id="KW-0479">Metal-binding</keyword>
<dbReference type="SMART" id="SM00829">
    <property type="entry name" value="PKS_ER"/>
    <property type="match status" value="1"/>
</dbReference>
<dbReference type="CDD" id="cd08287">
    <property type="entry name" value="FDH_like_ADH3"/>
    <property type="match status" value="1"/>
</dbReference>
<name>A0ABW4AJ39_9ACTN</name>
<reference evidence="8" key="1">
    <citation type="journal article" date="2019" name="Int. J. Syst. Evol. Microbiol.">
        <title>The Global Catalogue of Microorganisms (GCM) 10K type strain sequencing project: providing services to taxonomists for standard genome sequencing and annotation.</title>
        <authorList>
            <consortium name="The Broad Institute Genomics Platform"/>
            <consortium name="The Broad Institute Genome Sequencing Center for Infectious Disease"/>
            <person name="Wu L."/>
            <person name="Ma J."/>
        </authorList>
    </citation>
    <scope>NUCLEOTIDE SEQUENCE [LARGE SCALE GENOMIC DNA]</scope>
    <source>
        <strain evidence="8">CCM 7526</strain>
    </source>
</reference>
<evidence type="ECO:0000259" key="6">
    <source>
        <dbReference type="SMART" id="SM00829"/>
    </source>
</evidence>
<dbReference type="Gene3D" id="3.90.180.10">
    <property type="entry name" value="Medium-chain alcohol dehydrogenases, catalytic domain"/>
    <property type="match status" value="1"/>
</dbReference>
<comment type="caution">
    <text evidence="7">The sequence shown here is derived from an EMBL/GenBank/DDBJ whole genome shotgun (WGS) entry which is preliminary data.</text>
</comment>
<evidence type="ECO:0000256" key="2">
    <source>
        <dbReference type="ARBA" id="ARBA00022723"/>
    </source>
</evidence>
<dbReference type="RefSeq" id="WP_317793502.1">
    <property type="nucleotide sequence ID" value="NZ_AP028461.1"/>
</dbReference>
<dbReference type="Pfam" id="PF08240">
    <property type="entry name" value="ADH_N"/>
    <property type="match status" value="1"/>
</dbReference>
<sequence length="345" mass="35685">MRATIYGGPGDITVGERPDPRLQHQTDAIVRVTLGCVCGSDLWYYRGVNPHALGPIGHEFIGIVEQTGAEVSTVRPGDLVVAPFTFCDGTCANCAAGWTGNCLNGGSFGNHGVDGGQGEYVRVPFADATLFAVPGRDHSDAVMKSLVALSDVMCTGHHAAVSAAVKPGDTVAVVGDGAVGLCAVIAAKRLGAERIIALSRNPARQALAEQFGATDIVSERGDDATKVIMDMTAGVGVDAALECVGTGQSMATAFGVARVGSIVGSVGVPHDAVVPIQTVIFRNIGLRGGVAPARRYIPDLLDDVVTGRINPGLVFDHETSLDGIHDAYTAMLERRATKSLVRISG</sequence>
<evidence type="ECO:0000313" key="8">
    <source>
        <dbReference type="Proteomes" id="UP001597183"/>
    </source>
</evidence>
<evidence type="ECO:0000256" key="4">
    <source>
        <dbReference type="ARBA" id="ARBA00023002"/>
    </source>
</evidence>
<proteinExistence type="inferred from homology"/>
<keyword evidence="8" id="KW-1185">Reference proteome</keyword>
<feature type="domain" description="Enoyl reductase (ER)" evidence="6">
    <location>
        <begin position="7"/>
        <end position="341"/>
    </location>
</feature>
<dbReference type="InterPro" id="IPR013149">
    <property type="entry name" value="ADH-like_C"/>
</dbReference>
<evidence type="ECO:0000256" key="3">
    <source>
        <dbReference type="ARBA" id="ARBA00022833"/>
    </source>
</evidence>
<comment type="cofactor">
    <cofactor evidence="1 5">
        <name>Zn(2+)</name>
        <dbReference type="ChEBI" id="CHEBI:29105"/>
    </cofactor>
</comment>
<dbReference type="EMBL" id="JBHTMK010000044">
    <property type="protein sequence ID" value="MFD1370735.1"/>
    <property type="molecule type" value="Genomic_DNA"/>
</dbReference>
<keyword evidence="3 5" id="KW-0862">Zinc</keyword>
<comment type="similarity">
    <text evidence="5">Belongs to the zinc-containing alcohol dehydrogenase family.</text>
</comment>
<dbReference type="Proteomes" id="UP001597183">
    <property type="component" value="Unassembled WGS sequence"/>
</dbReference>
<protein>
    <submittedName>
        <fullName evidence="7">Zinc-dependent alcohol dehydrogenase family protein</fullName>
    </submittedName>
</protein>
<evidence type="ECO:0000256" key="5">
    <source>
        <dbReference type="RuleBase" id="RU361277"/>
    </source>
</evidence>
<gene>
    <name evidence="7" type="ORF">ACFQ5G_35815</name>
</gene>
<dbReference type="PANTHER" id="PTHR42813:SF2">
    <property type="entry name" value="DEHYDROGENASE, ZINC-CONTAINING, PUTATIVE (AFU_ORTHOLOGUE AFUA_2G02810)-RELATED"/>
    <property type="match status" value="1"/>
</dbReference>
<dbReference type="InterPro" id="IPR020843">
    <property type="entry name" value="ER"/>
</dbReference>
<evidence type="ECO:0000313" key="7">
    <source>
        <dbReference type="EMBL" id="MFD1370735.1"/>
    </source>
</evidence>
<dbReference type="Pfam" id="PF00107">
    <property type="entry name" value="ADH_zinc_N"/>
    <property type="match status" value="1"/>
</dbReference>
<dbReference type="PROSITE" id="PS00059">
    <property type="entry name" value="ADH_ZINC"/>
    <property type="match status" value="1"/>
</dbReference>